<evidence type="ECO:0000256" key="1">
    <source>
        <dbReference type="ARBA" id="ARBA00005541"/>
    </source>
</evidence>
<dbReference type="EMBL" id="WTYB01000001">
    <property type="protein sequence ID" value="MXP37928.1"/>
    <property type="molecule type" value="Genomic_DNA"/>
</dbReference>
<evidence type="ECO:0000313" key="5">
    <source>
        <dbReference type="Proteomes" id="UP000430021"/>
    </source>
</evidence>
<keyword evidence="6" id="KW-1185">Reference proteome</keyword>
<accession>A0A6I4UHH8</accession>
<comment type="similarity">
    <text evidence="1">Belongs to the TelA family.</text>
</comment>
<keyword evidence="2" id="KW-0175">Coiled coil</keyword>
<dbReference type="Pfam" id="PF05816">
    <property type="entry name" value="TelA"/>
    <property type="match status" value="1"/>
</dbReference>
<dbReference type="Proteomes" id="UP000548685">
    <property type="component" value="Unassembled WGS sequence"/>
</dbReference>
<dbReference type="AlphaFoldDB" id="A0A6I4UHH8"/>
<evidence type="ECO:0000313" key="3">
    <source>
        <dbReference type="EMBL" id="MBB3774421.1"/>
    </source>
</evidence>
<comment type="caution">
    <text evidence="4">The sequence shown here is derived from an EMBL/GenBank/DDBJ whole genome shotgun (WGS) entry which is preliminary data.</text>
</comment>
<gene>
    <name evidence="3" type="ORF">FHS52_000364</name>
    <name evidence="4" type="ORF">GRI59_04760</name>
</gene>
<dbReference type="EMBL" id="JACICE010000001">
    <property type="protein sequence ID" value="MBB3774421.1"/>
    <property type="molecule type" value="Genomic_DNA"/>
</dbReference>
<name>A0A6I4UHH8_9SPHN</name>
<reference evidence="3 6" key="2">
    <citation type="submission" date="2020-08" db="EMBL/GenBank/DDBJ databases">
        <title>Genomic Encyclopedia of Type Strains, Phase IV (KMG-IV): sequencing the most valuable type-strain genomes for metagenomic binning, comparative biology and taxonomic classification.</title>
        <authorList>
            <person name="Goeker M."/>
        </authorList>
    </citation>
    <scope>NUCLEOTIDE SEQUENCE [LARGE SCALE GENOMIC DNA]</scope>
    <source>
        <strain evidence="3 6">DSM 8510</strain>
    </source>
</reference>
<protein>
    <submittedName>
        <fullName evidence="3">Uncharacterized protein YaaN involved in tellurite resistance</fullName>
    </submittedName>
</protein>
<dbReference type="RefSeq" id="WP_160760021.1">
    <property type="nucleotide sequence ID" value="NZ_BAAADZ010000002.1"/>
</dbReference>
<evidence type="ECO:0000256" key="2">
    <source>
        <dbReference type="SAM" id="Coils"/>
    </source>
</evidence>
<dbReference type="InterPro" id="IPR008863">
    <property type="entry name" value="Toxic_anion-R_TelA"/>
</dbReference>
<evidence type="ECO:0000313" key="6">
    <source>
        <dbReference type="Proteomes" id="UP000548685"/>
    </source>
</evidence>
<dbReference type="OrthoDB" id="7390512at2"/>
<feature type="coiled-coil region" evidence="2">
    <location>
        <begin position="119"/>
        <end position="150"/>
    </location>
</feature>
<reference evidence="4 5" key="1">
    <citation type="submission" date="2019-12" db="EMBL/GenBank/DDBJ databases">
        <title>Genomic-based taxomic classification of the family Erythrobacteraceae.</title>
        <authorList>
            <person name="Xu L."/>
        </authorList>
    </citation>
    <scope>NUCLEOTIDE SEQUENCE [LARGE SCALE GENOMIC DNA]</scope>
    <source>
        <strain evidence="4 5">JCM 10282</strain>
    </source>
</reference>
<organism evidence="4 5">
    <name type="scientific">Erythrobacter ramosus</name>
    <dbReference type="NCBI Taxonomy" id="35811"/>
    <lineage>
        <taxon>Bacteria</taxon>
        <taxon>Pseudomonadati</taxon>
        <taxon>Pseudomonadota</taxon>
        <taxon>Alphaproteobacteria</taxon>
        <taxon>Sphingomonadales</taxon>
        <taxon>Erythrobacteraceae</taxon>
        <taxon>Erythrobacter/Porphyrobacter group</taxon>
        <taxon>Erythrobacter</taxon>
    </lineage>
</organism>
<dbReference type="Proteomes" id="UP000430021">
    <property type="component" value="Unassembled WGS sequence"/>
</dbReference>
<dbReference type="PANTHER" id="PTHR38432:SF1">
    <property type="entry name" value="TELA-LIKE PROTEIN SAOUHSC_01408"/>
    <property type="match status" value="1"/>
</dbReference>
<evidence type="ECO:0000313" key="4">
    <source>
        <dbReference type="EMBL" id="MXP37928.1"/>
    </source>
</evidence>
<proteinExistence type="inferred from homology"/>
<dbReference type="PANTHER" id="PTHR38432">
    <property type="entry name" value="TELA-LIKE PROTEIN SAOUHSC_01408"/>
    <property type="match status" value="1"/>
</dbReference>
<sequence length="323" mass="34529">MTAITKRRHAELAGQAMKYVAELLLIEPLSPAFDHKLEAIEALGRDEIAQLSARHAGSLAHVAPPPTGGIARAIMGLRNLAESLEPLRQGNLAGNLAGGAKRFGLIPAKPDPKAYFRRYREAQGEIEAALAALTRERDALIRANVTLESEQAGLTPLIATLSEHALFAEEIALTLTARAEALAAREPMKARRLQSDVLHTVQTRLRDIAEARALAMQAAALREIVSATNTRLIEGIDQATATMVLVLRTAIEAARLIASQELVLDGIASLRRAASNLIAEDDPVSTDAGAEALQSAFAKLYDALDRLDTERAGSAARLADPAR</sequence>